<evidence type="ECO:0000313" key="2">
    <source>
        <dbReference type="EMBL" id="KZS89795.1"/>
    </source>
</evidence>
<organism evidence="2 3">
    <name type="scientific">Sistotremastrum niveocremeum HHB9708</name>
    <dbReference type="NCBI Taxonomy" id="1314777"/>
    <lineage>
        <taxon>Eukaryota</taxon>
        <taxon>Fungi</taxon>
        <taxon>Dikarya</taxon>
        <taxon>Basidiomycota</taxon>
        <taxon>Agaricomycotina</taxon>
        <taxon>Agaricomycetes</taxon>
        <taxon>Sistotremastrales</taxon>
        <taxon>Sistotremastraceae</taxon>
        <taxon>Sertulicium</taxon>
        <taxon>Sertulicium niveocremeum</taxon>
    </lineage>
</organism>
<dbReference type="STRING" id="1314777.A0A164QMD1"/>
<name>A0A164QMD1_9AGAM</name>
<dbReference type="Proteomes" id="UP000076722">
    <property type="component" value="Unassembled WGS sequence"/>
</dbReference>
<dbReference type="PROSITE" id="PS50011">
    <property type="entry name" value="PROTEIN_KINASE_DOM"/>
    <property type="match status" value="1"/>
</dbReference>
<dbReference type="EMBL" id="KV419425">
    <property type="protein sequence ID" value="KZS89795.1"/>
    <property type="molecule type" value="Genomic_DNA"/>
</dbReference>
<evidence type="ECO:0000313" key="3">
    <source>
        <dbReference type="Proteomes" id="UP000076722"/>
    </source>
</evidence>
<dbReference type="Gene3D" id="1.10.510.10">
    <property type="entry name" value="Transferase(Phosphotransferase) domain 1"/>
    <property type="match status" value="1"/>
</dbReference>
<dbReference type="Gene3D" id="3.30.200.20">
    <property type="entry name" value="Phosphorylase Kinase, domain 1"/>
    <property type="match status" value="1"/>
</dbReference>
<protein>
    <recommendedName>
        <fullName evidence="1">Protein kinase domain-containing protein</fullName>
    </recommendedName>
</protein>
<feature type="domain" description="Protein kinase" evidence="1">
    <location>
        <begin position="62"/>
        <end position="313"/>
    </location>
</feature>
<reference evidence="2 3" key="1">
    <citation type="journal article" date="2016" name="Mol. Biol. Evol.">
        <title>Comparative Genomics of Early-Diverging Mushroom-Forming Fungi Provides Insights into the Origins of Lignocellulose Decay Capabilities.</title>
        <authorList>
            <person name="Nagy L.G."/>
            <person name="Riley R."/>
            <person name="Tritt A."/>
            <person name="Adam C."/>
            <person name="Daum C."/>
            <person name="Floudas D."/>
            <person name="Sun H."/>
            <person name="Yadav J.S."/>
            <person name="Pangilinan J."/>
            <person name="Larsson K.H."/>
            <person name="Matsuura K."/>
            <person name="Barry K."/>
            <person name="Labutti K."/>
            <person name="Kuo R."/>
            <person name="Ohm R.A."/>
            <person name="Bhattacharya S.S."/>
            <person name="Shirouzu T."/>
            <person name="Yoshinaga Y."/>
            <person name="Martin F.M."/>
            <person name="Grigoriev I.V."/>
            <person name="Hibbett D.S."/>
        </authorList>
    </citation>
    <scope>NUCLEOTIDE SEQUENCE [LARGE SCALE GENOMIC DNA]</scope>
    <source>
        <strain evidence="2 3">HHB9708</strain>
    </source>
</reference>
<evidence type="ECO:0000259" key="1">
    <source>
        <dbReference type="PROSITE" id="PS50011"/>
    </source>
</evidence>
<gene>
    <name evidence="2" type="ORF">SISNIDRAFT_416488</name>
</gene>
<sequence length="313" mass="35911">MTATTTSNALWKDNSKLLEKLDGNEQRWADYQPWLKSLGYDLRPRYQPGWSPSWLTSGLAALSSEDALLPNIHGKIMDATRTRDGRTVALKLVPTDTQELPIWTYLSSPKLKSDPRNHCVPLLDVHPLPDSDDEVLAVMPILVYFHRPSFETLGEIMLCVHTYLEGLAFLHDHHVAHLDICTANVLQDPGKDLFPEGFHPARPTHYFPKQNSSEVAIGTPYTCRTLAPVKFYLIDFGESVRYENFQARRLMNGQVGHDLDVPEFSGDKWYDPFRLDIRAMGDMLKTQLYQVRSKSRLTRMLIFQNRLTTDWKP</sequence>
<dbReference type="GO" id="GO:0004672">
    <property type="term" value="F:protein kinase activity"/>
    <property type="evidence" value="ECO:0007669"/>
    <property type="project" value="InterPro"/>
</dbReference>
<accession>A0A164QMD1</accession>
<dbReference type="OrthoDB" id="5987198at2759"/>
<dbReference type="GO" id="GO:0005524">
    <property type="term" value="F:ATP binding"/>
    <property type="evidence" value="ECO:0007669"/>
    <property type="project" value="InterPro"/>
</dbReference>
<dbReference type="SUPFAM" id="SSF56112">
    <property type="entry name" value="Protein kinase-like (PK-like)"/>
    <property type="match status" value="1"/>
</dbReference>
<dbReference type="InterPro" id="IPR011009">
    <property type="entry name" value="Kinase-like_dom_sf"/>
</dbReference>
<proteinExistence type="predicted"/>
<keyword evidence="3" id="KW-1185">Reference proteome</keyword>
<dbReference type="InterPro" id="IPR000719">
    <property type="entry name" value="Prot_kinase_dom"/>
</dbReference>
<dbReference type="AlphaFoldDB" id="A0A164QMD1"/>